<feature type="region of interest" description="Disordered" evidence="8">
    <location>
        <begin position="485"/>
        <end position="564"/>
    </location>
</feature>
<protein>
    <submittedName>
        <fullName evidence="12">D-alanyl-D-alanine carboxypeptidase</fullName>
    </submittedName>
</protein>
<keyword evidence="9" id="KW-0472">Membrane</keyword>
<dbReference type="PANTHER" id="PTHR21581">
    <property type="entry name" value="D-ALANYL-D-ALANINE CARBOXYPEPTIDASE"/>
    <property type="match status" value="1"/>
</dbReference>
<keyword evidence="4" id="KW-0133">Cell shape</keyword>
<feature type="transmembrane region" description="Helical" evidence="9">
    <location>
        <begin position="451"/>
        <end position="472"/>
    </location>
</feature>
<evidence type="ECO:0000256" key="4">
    <source>
        <dbReference type="ARBA" id="ARBA00022960"/>
    </source>
</evidence>
<comment type="similarity">
    <text evidence="1 7">Belongs to the peptidase S11 family.</text>
</comment>
<keyword evidence="6" id="KW-0961">Cell wall biogenesis/degradation</keyword>
<dbReference type="RefSeq" id="WP_249302706.1">
    <property type="nucleotide sequence ID" value="NZ_JACRSW010000008.1"/>
</dbReference>
<dbReference type="Pfam" id="PF00768">
    <property type="entry name" value="Peptidase_S11"/>
    <property type="match status" value="1"/>
</dbReference>
<keyword evidence="12" id="KW-0121">Carboxypeptidase</keyword>
<evidence type="ECO:0000256" key="5">
    <source>
        <dbReference type="ARBA" id="ARBA00022984"/>
    </source>
</evidence>
<dbReference type="Gene3D" id="3.40.710.10">
    <property type="entry name" value="DD-peptidase/beta-lactamase superfamily"/>
    <property type="match status" value="1"/>
</dbReference>
<keyword evidence="9" id="KW-1133">Transmembrane helix</keyword>
<dbReference type="PANTHER" id="PTHR21581:SF33">
    <property type="entry name" value="D-ALANYL-D-ALANINE CARBOXYPEPTIDASE DACB"/>
    <property type="match status" value="1"/>
</dbReference>
<feature type="compositionally biased region" description="Basic residues" evidence="8">
    <location>
        <begin position="515"/>
        <end position="528"/>
    </location>
</feature>
<comment type="caution">
    <text evidence="12">The sequence shown here is derived from an EMBL/GenBank/DDBJ whole genome shotgun (WGS) entry which is preliminary data.</text>
</comment>
<keyword evidence="2 10" id="KW-0732">Signal</keyword>
<proteinExistence type="inferred from homology"/>
<feature type="compositionally biased region" description="Basic residues" evidence="8">
    <location>
        <begin position="495"/>
        <end position="507"/>
    </location>
</feature>
<sequence>MKKNRVVALFLCAALLLSGFTNTMVKAAGATGKQTTTAQKSKWPSGPSKSSLSSDSAIVMELSTGTILYRKNIHKQHYPASITKIMTAMLTAENCSLDETVTFSKTAVYGIESGSSTIYTDVGEKLTVEQCLYAIMLESANEVCLGVAEQVSGTIGKFVDKMNERVRELGLKDTHFNNPNGLPDPKHYTTAYDMAVIAREAMKNPTFRKACSTKTYVMPKTNTHKQKRYWNNHHQMVNGYKNPEYEYKYCIGGKTGYTNVARNTLVTFAEKDGMELVCVIMKANGPKQGEPNEYTDSTRLLNFGFEKYKKHMINQQSTNLNKELFNNYDSYFDADASPIHLENESAVVLPNGVDISEATQKVTYDKNVTLYDGDNVIGHVTYTYNGRIVGSTDILYTKSADSTTSHLDEATRKIVDSKIQDIKESEKKDQKNANFLRKIKKGLMSFFGNRIVQIVLLVILIGIIIAILVCILKKVELPKFGRRRRGRISGGYRSRGGRRQHARRQRSMRSSERKTGKRQRRNHSKHYEKKNTSTPAVSSKKKGMSFRKKRKNTKESFGKNFFDF</sequence>
<keyword evidence="9" id="KW-0812">Transmembrane</keyword>
<keyword evidence="13" id="KW-1185">Reference proteome</keyword>
<feature type="compositionally biased region" description="Basic residues" evidence="8">
    <location>
        <begin position="539"/>
        <end position="552"/>
    </location>
</feature>
<gene>
    <name evidence="12" type="ORF">H8700_02095</name>
</gene>
<name>A0ABR7MSR5_9FIRM</name>
<dbReference type="Proteomes" id="UP000637513">
    <property type="component" value="Unassembled WGS sequence"/>
</dbReference>
<evidence type="ECO:0000256" key="10">
    <source>
        <dbReference type="SAM" id="SignalP"/>
    </source>
</evidence>
<evidence type="ECO:0000259" key="11">
    <source>
        <dbReference type="Pfam" id="PF00768"/>
    </source>
</evidence>
<dbReference type="EMBL" id="JACRSW010000008">
    <property type="protein sequence ID" value="MBC8556505.1"/>
    <property type="molecule type" value="Genomic_DNA"/>
</dbReference>
<evidence type="ECO:0000256" key="1">
    <source>
        <dbReference type="ARBA" id="ARBA00007164"/>
    </source>
</evidence>
<evidence type="ECO:0000256" key="3">
    <source>
        <dbReference type="ARBA" id="ARBA00022801"/>
    </source>
</evidence>
<evidence type="ECO:0000256" key="8">
    <source>
        <dbReference type="SAM" id="MobiDB-lite"/>
    </source>
</evidence>
<evidence type="ECO:0000313" key="12">
    <source>
        <dbReference type="EMBL" id="MBC8556505.1"/>
    </source>
</evidence>
<evidence type="ECO:0000313" key="13">
    <source>
        <dbReference type="Proteomes" id="UP000637513"/>
    </source>
</evidence>
<feature type="domain" description="Peptidase S11 D-alanyl-D-alanine carboxypeptidase A N-terminal" evidence="11">
    <location>
        <begin position="48"/>
        <end position="284"/>
    </location>
</feature>
<dbReference type="InterPro" id="IPR012338">
    <property type="entry name" value="Beta-lactam/transpept-like"/>
</dbReference>
<evidence type="ECO:0000256" key="7">
    <source>
        <dbReference type="RuleBase" id="RU004016"/>
    </source>
</evidence>
<keyword evidence="5" id="KW-0573">Peptidoglycan synthesis</keyword>
<dbReference type="GO" id="GO:0004180">
    <property type="term" value="F:carboxypeptidase activity"/>
    <property type="evidence" value="ECO:0007669"/>
    <property type="project" value="UniProtKB-KW"/>
</dbReference>
<accession>A0ABR7MSR5</accession>
<evidence type="ECO:0000256" key="9">
    <source>
        <dbReference type="SAM" id="Phobius"/>
    </source>
</evidence>
<feature type="chain" id="PRO_5045282008" evidence="10">
    <location>
        <begin position="28"/>
        <end position="564"/>
    </location>
</feature>
<feature type="signal peptide" evidence="10">
    <location>
        <begin position="1"/>
        <end position="27"/>
    </location>
</feature>
<dbReference type="SUPFAM" id="SSF56601">
    <property type="entry name" value="beta-lactamase/transpeptidase-like"/>
    <property type="match status" value="1"/>
</dbReference>
<evidence type="ECO:0000256" key="6">
    <source>
        <dbReference type="ARBA" id="ARBA00023316"/>
    </source>
</evidence>
<dbReference type="InterPro" id="IPR018044">
    <property type="entry name" value="Peptidase_S11"/>
</dbReference>
<organism evidence="12 13">
    <name type="scientific">Jutongia hominis</name>
    <dbReference type="NCBI Taxonomy" id="2763664"/>
    <lineage>
        <taxon>Bacteria</taxon>
        <taxon>Bacillati</taxon>
        <taxon>Bacillota</taxon>
        <taxon>Clostridia</taxon>
        <taxon>Lachnospirales</taxon>
        <taxon>Lachnospiraceae</taxon>
        <taxon>Jutongia</taxon>
    </lineage>
</organism>
<keyword evidence="12" id="KW-0645">Protease</keyword>
<evidence type="ECO:0000256" key="2">
    <source>
        <dbReference type="ARBA" id="ARBA00022729"/>
    </source>
</evidence>
<keyword evidence="3" id="KW-0378">Hydrolase</keyword>
<dbReference type="PRINTS" id="PR00725">
    <property type="entry name" value="DADACBPTASE1"/>
</dbReference>
<dbReference type="InterPro" id="IPR001967">
    <property type="entry name" value="Peptidase_S11_N"/>
</dbReference>
<reference evidence="12 13" key="1">
    <citation type="submission" date="2020-08" db="EMBL/GenBank/DDBJ databases">
        <title>Genome public.</title>
        <authorList>
            <person name="Liu C."/>
            <person name="Sun Q."/>
        </authorList>
    </citation>
    <scope>NUCLEOTIDE SEQUENCE [LARGE SCALE GENOMIC DNA]</scope>
    <source>
        <strain evidence="12 13">BX3</strain>
    </source>
</reference>